<keyword evidence="2" id="KW-1133">Transmembrane helix</keyword>
<dbReference type="EMBL" id="BMJQ01000001">
    <property type="protein sequence ID" value="GGE99205.1"/>
    <property type="molecule type" value="Genomic_DNA"/>
</dbReference>
<evidence type="ECO:0000313" key="4">
    <source>
        <dbReference type="Proteomes" id="UP000646365"/>
    </source>
</evidence>
<keyword evidence="2" id="KW-0472">Membrane</keyword>
<reference evidence="3" key="2">
    <citation type="submission" date="2020-09" db="EMBL/GenBank/DDBJ databases">
        <authorList>
            <person name="Sun Q."/>
            <person name="Zhou Y."/>
        </authorList>
    </citation>
    <scope>NUCLEOTIDE SEQUENCE</scope>
    <source>
        <strain evidence="3">CGMCC 1.15725</strain>
    </source>
</reference>
<organism evidence="3 4">
    <name type="scientific">Aliidongia dinghuensis</name>
    <dbReference type="NCBI Taxonomy" id="1867774"/>
    <lineage>
        <taxon>Bacteria</taxon>
        <taxon>Pseudomonadati</taxon>
        <taxon>Pseudomonadota</taxon>
        <taxon>Alphaproteobacteria</taxon>
        <taxon>Rhodospirillales</taxon>
        <taxon>Dongiaceae</taxon>
        <taxon>Aliidongia</taxon>
    </lineage>
</organism>
<keyword evidence="2" id="KW-0812">Transmembrane</keyword>
<accession>A0A8J2YP13</accession>
<keyword evidence="4" id="KW-1185">Reference proteome</keyword>
<feature type="transmembrane region" description="Helical" evidence="2">
    <location>
        <begin position="376"/>
        <end position="401"/>
    </location>
</feature>
<dbReference type="RefSeq" id="WP_189041306.1">
    <property type="nucleotide sequence ID" value="NZ_BMJQ01000001.1"/>
</dbReference>
<protein>
    <submittedName>
        <fullName evidence="3">Uncharacterized protein</fullName>
    </submittedName>
</protein>
<feature type="transmembrane region" description="Helical" evidence="2">
    <location>
        <begin position="102"/>
        <end position="120"/>
    </location>
</feature>
<feature type="region of interest" description="Disordered" evidence="1">
    <location>
        <begin position="419"/>
        <end position="445"/>
    </location>
</feature>
<evidence type="ECO:0000313" key="3">
    <source>
        <dbReference type="EMBL" id="GGE99205.1"/>
    </source>
</evidence>
<feature type="transmembrane region" description="Helical" evidence="2">
    <location>
        <begin position="78"/>
        <end position="96"/>
    </location>
</feature>
<feature type="transmembrane region" description="Helical" evidence="2">
    <location>
        <begin position="22"/>
        <end position="45"/>
    </location>
</feature>
<feature type="transmembrane region" description="Helical" evidence="2">
    <location>
        <begin position="252"/>
        <end position="271"/>
    </location>
</feature>
<name>A0A8J2YP13_9PROT</name>
<feature type="transmembrane region" description="Helical" evidence="2">
    <location>
        <begin position="190"/>
        <end position="209"/>
    </location>
</feature>
<gene>
    <name evidence="3" type="ORF">GCM10011611_00950</name>
</gene>
<comment type="caution">
    <text evidence="3">The sequence shown here is derived from an EMBL/GenBank/DDBJ whole genome shotgun (WGS) entry which is preliminary data.</text>
</comment>
<proteinExistence type="predicted"/>
<feature type="transmembrane region" description="Helical" evidence="2">
    <location>
        <begin position="132"/>
        <end position="153"/>
    </location>
</feature>
<evidence type="ECO:0000256" key="2">
    <source>
        <dbReference type="SAM" id="Phobius"/>
    </source>
</evidence>
<evidence type="ECO:0000256" key="1">
    <source>
        <dbReference type="SAM" id="MobiDB-lite"/>
    </source>
</evidence>
<feature type="transmembrane region" description="Helical" evidence="2">
    <location>
        <begin position="221"/>
        <end position="246"/>
    </location>
</feature>
<feature type="transmembrane region" description="Helical" evidence="2">
    <location>
        <begin position="346"/>
        <end position="370"/>
    </location>
</feature>
<dbReference type="AlphaFoldDB" id="A0A8J2YP13"/>
<sequence>MDTTLGSVGIERRWRGTATRQGTIVSSVLAAMLSSCLFLTRFALTVGKSELSLALVVVLCGTALLVLTGSIRISPSRLGLFGVAAATLLLSVMLSGGSQPSYMSFANLLLLYACWIFVVPDDRQFAMVITTVRRMLLIIAIAGILQFFAQVGIHSQTLFNWDVLPRAVISHGFNYVIPAPGLGGLNKSNGFFLLEPSSLSQMMAIAIILELEFYRVSWRIGVLAAALALALSGTGLVLFCAIVPLLLLRRGFGGVLLVAVPAVILLGLIVAGPKLALLLDRVQEFHSDQSSGFARFLSPFFLFSDFLYPHLQTTLFGMGPGAIETFTNKTAYLIHDPTWGKLIFEYGFLGAVPLSIFVGYCFFAGARSVWLASALFVNYLLLGGNLVDARLQAMILALVVLQNRPRDVRGATVRSVMPGAPMPRAPMPGVRTAAPGSHSPVRRVR</sequence>
<dbReference type="Proteomes" id="UP000646365">
    <property type="component" value="Unassembled WGS sequence"/>
</dbReference>
<reference evidence="3" key="1">
    <citation type="journal article" date="2014" name="Int. J. Syst. Evol. Microbiol.">
        <title>Complete genome sequence of Corynebacterium casei LMG S-19264T (=DSM 44701T), isolated from a smear-ripened cheese.</title>
        <authorList>
            <consortium name="US DOE Joint Genome Institute (JGI-PGF)"/>
            <person name="Walter F."/>
            <person name="Albersmeier A."/>
            <person name="Kalinowski J."/>
            <person name="Ruckert C."/>
        </authorList>
    </citation>
    <scope>NUCLEOTIDE SEQUENCE</scope>
    <source>
        <strain evidence="3">CGMCC 1.15725</strain>
    </source>
</reference>
<feature type="transmembrane region" description="Helical" evidence="2">
    <location>
        <begin position="51"/>
        <end position="71"/>
    </location>
</feature>